<reference evidence="3 4" key="1">
    <citation type="submission" date="2017-07" db="EMBL/GenBank/DDBJ databases">
        <title>Phylogenetic study on the rhizospheric bacterium Ochrobactrum sp. A44.</title>
        <authorList>
            <person name="Krzyzanowska D.M."/>
            <person name="Ossowicki A."/>
            <person name="Rajewska M."/>
            <person name="Maciag T."/>
            <person name="Kaczynski Z."/>
            <person name="Czerwicka M."/>
            <person name="Jafra S."/>
        </authorList>
    </citation>
    <scope>NUCLEOTIDE SEQUENCE [LARGE SCALE GENOMIC DNA]</scope>
    <source>
        <strain evidence="3 4">PR17</strain>
    </source>
</reference>
<dbReference type="RefSeq" id="WP_235818734.1">
    <property type="nucleotide sequence ID" value="NZ_JBHEEL010000021.1"/>
</dbReference>
<evidence type="ECO:0000313" key="4">
    <source>
        <dbReference type="Proteomes" id="UP000216345"/>
    </source>
</evidence>
<dbReference type="SUPFAM" id="SSF103515">
    <property type="entry name" value="Autotransporter"/>
    <property type="match status" value="1"/>
</dbReference>
<keyword evidence="1" id="KW-0732">Signal</keyword>
<name>A0A256FPX2_9HYPH</name>
<dbReference type="GO" id="GO:0019867">
    <property type="term" value="C:outer membrane"/>
    <property type="evidence" value="ECO:0007669"/>
    <property type="project" value="InterPro"/>
</dbReference>
<dbReference type="InterPro" id="IPR012332">
    <property type="entry name" value="Autotransporter_pectin_lyase_C"/>
</dbReference>
<dbReference type="InterPro" id="IPR006315">
    <property type="entry name" value="OM_autotransptr_brl_dom"/>
</dbReference>
<keyword evidence="4" id="KW-1185">Reference proteome</keyword>
<dbReference type="InterPro" id="IPR011050">
    <property type="entry name" value="Pectin_lyase_fold/virulence"/>
</dbReference>
<dbReference type="PROSITE" id="PS51208">
    <property type="entry name" value="AUTOTRANSPORTER"/>
    <property type="match status" value="1"/>
</dbReference>
<sequence>MLRLQEAVIALTRAHISNTRQNTTIFSHRLALFLCTAAVLPGLGMSSSKAAPALQSTWQGTVSSDWSNPLNWSDGLPNASMFVALIDPSRSNLTQIGSGTAAVADKLYIDQGNQLTVDNGGSLTVSNFLSISVSTSATPPSGMMSINAGGRVETNGLYIGDGRNFGSATVTGPGATLTVNLSRPDIAQNRFVVGAWGDGVLFVNNGATVNAGGTGLIEVGADYNNRLSTGVISIGSGGLSGTINASEIRFQTATSWIGADFTDAMILNPKITGSGYLVKNGTGTLTLEGMNTYSGITEIKEGTLALSGQGRINNSSAVIVDGIFDVSAAASAQINNLSGSGSVVLGSQALLISNAAGTFSGDISGAGGINISSGVQVLSGNNNFSGGAGISQGARLQIGDGGTSGSIVSNVTNYGTLTFNRSDELTYAGIVTGPGAFELLGSGKLTLTGTSSSSGNVKIAGGSTLQLGNGGTTGLIGGTNFPGTITNEGTLIYDRSNALTWRGKYNGTGEIIQAGSGSLLLTGDSSAFAGNTTVKNGQLIVGNSQGAGKLGGNLLVLNGATLGGSGAVGSGTGSEITISSGGTLSAGNSIGALTINGNLKLAAGSNIETEIAGDGRADLVNVTGTAGIAGSNLYVTTIDPETSYQDGKTYRVLTADNGISGEFSTAVSRSAFLDFALAYNSNSVDLKIALNNGGIDPGKPEPNPLFTTVAGTSNQFATAAALDTLAQTGSSLALYNDLLMLTAEEARHGFDNLSGEAYASASGVLIDQSQFVRGVMGSRLQQAFGGAPAAPIEQLSFFAAPRRVSSEAIDYVSPSSLAPKQTPYTVWGNAYGTWGNQDGNGNTDDIKSSVGGFVSGIDSVVLDTWRIGVLAGYSHSSFHSNDRSSSGNSDNYTLGTYAGSQWVVSNNAALNLRSGLSYTWHNLSMNRSIAFPGMKDSLSSDYDASTLQLFGEVGYQVKMSRAVFEPYANLAFVRFKSDGFDEDGLTAAALSVNSATTNTSFSTLGLRASTDLQIGNTAVVARGDIGWRHAYGDVIPVSTASFVGSDAFNVSGTPIAKDVALIEAGFDVPLNEASKVGISYNGQFGSGAVQNGLNARFSVAF</sequence>
<dbReference type="NCBIfam" id="TIGR01414">
    <property type="entry name" value="autotrans_barl"/>
    <property type="match status" value="1"/>
</dbReference>
<dbReference type="InterPro" id="IPR013425">
    <property type="entry name" value="Autotrns_rpt"/>
</dbReference>
<dbReference type="InterPro" id="IPR005546">
    <property type="entry name" value="Autotransporte_beta"/>
</dbReference>
<dbReference type="Pfam" id="PF03797">
    <property type="entry name" value="Autotransporter"/>
    <property type="match status" value="1"/>
</dbReference>
<dbReference type="InterPro" id="IPR036709">
    <property type="entry name" value="Autotransporte_beta_dom_sf"/>
</dbReference>
<dbReference type="Gene3D" id="2.160.20.20">
    <property type="match status" value="1"/>
</dbReference>
<gene>
    <name evidence="3" type="ORF">CEV32_4130</name>
</gene>
<dbReference type="Gene3D" id="2.40.128.130">
    <property type="entry name" value="Autotransporter beta-domain"/>
    <property type="match status" value="1"/>
</dbReference>
<dbReference type="EMBL" id="NNRK01000021">
    <property type="protein sequence ID" value="OYR16810.1"/>
    <property type="molecule type" value="Genomic_DNA"/>
</dbReference>
<dbReference type="InterPro" id="IPR030895">
    <property type="entry name" value="T5SS_PEPC_rpt"/>
</dbReference>
<dbReference type="SMART" id="SM00869">
    <property type="entry name" value="Autotransporter"/>
    <property type="match status" value="1"/>
</dbReference>
<comment type="caution">
    <text evidence="3">The sequence shown here is derived from an EMBL/GenBank/DDBJ whole genome shotgun (WGS) entry which is preliminary data.</text>
</comment>
<dbReference type="AlphaFoldDB" id="A0A256FPX2"/>
<feature type="domain" description="Autotransporter" evidence="2">
    <location>
        <begin position="819"/>
        <end position="1101"/>
    </location>
</feature>
<dbReference type="Proteomes" id="UP000216345">
    <property type="component" value="Unassembled WGS sequence"/>
</dbReference>
<protein>
    <submittedName>
        <fullName evidence="3">Outer membrane autotransporter barrel domain protein</fullName>
    </submittedName>
</protein>
<evidence type="ECO:0000313" key="3">
    <source>
        <dbReference type="EMBL" id="OYR16810.1"/>
    </source>
</evidence>
<organism evidence="3 4">
    <name type="scientific">Brucella rhizosphaerae</name>
    <dbReference type="NCBI Taxonomy" id="571254"/>
    <lineage>
        <taxon>Bacteria</taxon>
        <taxon>Pseudomonadati</taxon>
        <taxon>Pseudomonadota</taxon>
        <taxon>Alphaproteobacteria</taxon>
        <taxon>Hyphomicrobiales</taxon>
        <taxon>Brucellaceae</taxon>
        <taxon>Brucella/Ochrobactrum group</taxon>
        <taxon>Brucella</taxon>
    </lineage>
</organism>
<proteinExistence type="predicted"/>
<evidence type="ECO:0000259" key="2">
    <source>
        <dbReference type="PROSITE" id="PS51208"/>
    </source>
</evidence>
<evidence type="ECO:0000256" key="1">
    <source>
        <dbReference type="ARBA" id="ARBA00022729"/>
    </source>
</evidence>
<dbReference type="NCBIfam" id="TIGR04393">
    <property type="entry name" value="rpt_T5SS_PEPC"/>
    <property type="match status" value="1"/>
</dbReference>
<dbReference type="NCBIfam" id="TIGR02601">
    <property type="entry name" value="autotrns_rpt"/>
    <property type="match status" value="1"/>
</dbReference>
<dbReference type="Pfam" id="PF12951">
    <property type="entry name" value="PATR"/>
    <property type="match status" value="4"/>
</dbReference>
<accession>A0A256FPX2</accession>
<dbReference type="SUPFAM" id="SSF51126">
    <property type="entry name" value="Pectin lyase-like"/>
    <property type="match status" value="2"/>
</dbReference>